<gene>
    <name evidence="4" type="primary">20352160</name>
    <name evidence="3" type="ORF">GGTG_11702</name>
</gene>
<organism evidence="3">
    <name type="scientific">Gaeumannomyces tritici (strain R3-111a-1)</name>
    <name type="common">Wheat and barley take-all root rot fungus</name>
    <name type="synonym">Gaeumannomyces graminis var. tritici</name>
    <dbReference type="NCBI Taxonomy" id="644352"/>
    <lineage>
        <taxon>Eukaryota</taxon>
        <taxon>Fungi</taxon>
        <taxon>Dikarya</taxon>
        <taxon>Ascomycota</taxon>
        <taxon>Pezizomycotina</taxon>
        <taxon>Sordariomycetes</taxon>
        <taxon>Sordariomycetidae</taxon>
        <taxon>Magnaporthales</taxon>
        <taxon>Magnaporthaceae</taxon>
        <taxon>Gaeumannomyces</taxon>
    </lineage>
</organism>
<dbReference type="PANTHER" id="PTHR47766">
    <property type="entry name" value="PROTEIN EFR3"/>
    <property type="match status" value="1"/>
</dbReference>
<proteinExistence type="inferred from homology"/>
<dbReference type="AlphaFoldDB" id="J3PDX9"/>
<dbReference type="eggNOG" id="KOG1877">
    <property type="taxonomic scope" value="Eukaryota"/>
</dbReference>
<feature type="compositionally biased region" description="Polar residues" evidence="2">
    <location>
        <begin position="492"/>
        <end position="508"/>
    </location>
</feature>
<dbReference type="STRING" id="644352.J3PDX9"/>
<dbReference type="EMBL" id="GL385401">
    <property type="protein sequence ID" value="EJT70679.1"/>
    <property type="molecule type" value="Genomic_DNA"/>
</dbReference>
<dbReference type="OrthoDB" id="19232at2759"/>
<name>J3PDX9_GAET3</name>
<feature type="region of interest" description="Disordered" evidence="2">
    <location>
        <begin position="970"/>
        <end position="1130"/>
    </location>
</feature>
<feature type="region of interest" description="Disordered" evidence="2">
    <location>
        <begin position="599"/>
        <end position="620"/>
    </location>
</feature>
<feature type="compositionally biased region" description="Polar residues" evidence="2">
    <location>
        <begin position="1031"/>
        <end position="1041"/>
    </location>
</feature>
<dbReference type="VEuPathDB" id="FungiDB:GGTG_11702"/>
<feature type="compositionally biased region" description="Pro residues" evidence="2">
    <location>
        <begin position="1062"/>
        <end position="1092"/>
    </location>
</feature>
<dbReference type="HOGENOM" id="CLU_003271_0_0_1"/>
<reference evidence="3" key="2">
    <citation type="submission" date="2010-07" db="EMBL/GenBank/DDBJ databases">
        <authorList>
            <consortium name="The Broad Institute Genome Sequencing Platform"/>
            <consortium name="Broad Institute Genome Sequencing Center for Infectious Disease"/>
            <person name="Ma L.-J."/>
            <person name="Dead R."/>
            <person name="Young S."/>
            <person name="Zeng Q."/>
            <person name="Koehrsen M."/>
            <person name="Alvarado L."/>
            <person name="Berlin A."/>
            <person name="Chapman S.B."/>
            <person name="Chen Z."/>
            <person name="Freedman E."/>
            <person name="Gellesch M."/>
            <person name="Goldberg J."/>
            <person name="Griggs A."/>
            <person name="Gujja S."/>
            <person name="Heilman E.R."/>
            <person name="Heiman D."/>
            <person name="Hepburn T."/>
            <person name="Howarth C."/>
            <person name="Jen D."/>
            <person name="Larson L."/>
            <person name="Mehta T."/>
            <person name="Neiman D."/>
            <person name="Pearson M."/>
            <person name="Roberts A."/>
            <person name="Saif S."/>
            <person name="Shea T."/>
            <person name="Shenoy N."/>
            <person name="Sisk P."/>
            <person name="Stolte C."/>
            <person name="Sykes S."/>
            <person name="Walk T."/>
            <person name="White J."/>
            <person name="Yandava C."/>
            <person name="Haas B."/>
            <person name="Nusbaum C."/>
            <person name="Birren B."/>
        </authorList>
    </citation>
    <scope>NUCLEOTIDE SEQUENCE</scope>
    <source>
        <strain evidence="3">R3-111a-1</strain>
    </source>
</reference>
<dbReference type="GO" id="GO:0072659">
    <property type="term" value="P:protein localization to plasma membrane"/>
    <property type="evidence" value="ECO:0007669"/>
    <property type="project" value="InterPro"/>
</dbReference>
<protein>
    <submittedName>
        <fullName evidence="3">EFR3</fullName>
    </submittedName>
</protein>
<evidence type="ECO:0000313" key="4">
    <source>
        <dbReference type="EnsemblFungi" id="EJT70679"/>
    </source>
</evidence>
<dbReference type="GO" id="GO:0005886">
    <property type="term" value="C:plasma membrane"/>
    <property type="evidence" value="ECO:0007669"/>
    <property type="project" value="TreeGrafter"/>
</dbReference>
<comment type="similarity">
    <text evidence="1">Belongs to the EFR3 family.</text>
</comment>
<reference evidence="4" key="4">
    <citation type="journal article" date="2015" name="G3 (Bethesda)">
        <title>Genome sequences of three phytopathogenic species of the Magnaporthaceae family of fungi.</title>
        <authorList>
            <person name="Okagaki L.H."/>
            <person name="Nunes C.C."/>
            <person name="Sailsbery J."/>
            <person name="Clay B."/>
            <person name="Brown D."/>
            <person name="John T."/>
            <person name="Oh Y."/>
            <person name="Young N."/>
            <person name="Fitzgerald M."/>
            <person name="Haas B.J."/>
            <person name="Zeng Q."/>
            <person name="Young S."/>
            <person name="Adiconis X."/>
            <person name="Fan L."/>
            <person name="Levin J.Z."/>
            <person name="Mitchell T.K."/>
            <person name="Okubara P.A."/>
            <person name="Farman M.L."/>
            <person name="Kohn L.M."/>
            <person name="Birren B."/>
            <person name="Ma L.-J."/>
            <person name="Dean R.A."/>
        </authorList>
    </citation>
    <scope>NUCLEOTIDE SEQUENCE</scope>
    <source>
        <strain evidence="4">R3-111a-1</strain>
    </source>
</reference>
<evidence type="ECO:0000256" key="1">
    <source>
        <dbReference type="ARBA" id="ARBA00010216"/>
    </source>
</evidence>
<dbReference type="GeneID" id="20352160"/>
<dbReference type="InterPro" id="IPR039786">
    <property type="entry name" value="EFR3"/>
</dbReference>
<reference evidence="3" key="3">
    <citation type="submission" date="2010-09" db="EMBL/GenBank/DDBJ databases">
        <title>Annotation of Gaeumannomyces graminis var. tritici R3-111a-1.</title>
        <authorList>
            <consortium name="The Broad Institute Genome Sequencing Platform"/>
            <person name="Ma L.-J."/>
            <person name="Dead R."/>
            <person name="Young S.K."/>
            <person name="Zeng Q."/>
            <person name="Gargeya S."/>
            <person name="Fitzgerald M."/>
            <person name="Haas B."/>
            <person name="Abouelleil A."/>
            <person name="Alvarado L."/>
            <person name="Arachchi H.M."/>
            <person name="Berlin A."/>
            <person name="Brown A."/>
            <person name="Chapman S.B."/>
            <person name="Chen Z."/>
            <person name="Dunbar C."/>
            <person name="Freedman E."/>
            <person name="Gearin G."/>
            <person name="Gellesch M."/>
            <person name="Goldberg J."/>
            <person name="Griggs A."/>
            <person name="Gujja S."/>
            <person name="Heiman D."/>
            <person name="Howarth C."/>
            <person name="Larson L."/>
            <person name="Lui A."/>
            <person name="MacDonald P.J.P."/>
            <person name="Mehta T."/>
            <person name="Montmayeur A."/>
            <person name="Murphy C."/>
            <person name="Neiman D."/>
            <person name="Pearson M."/>
            <person name="Priest M."/>
            <person name="Roberts A."/>
            <person name="Saif S."/>
            <person name="Shea T."/>
            <person name="Shenoy N."/>
            <person name="Sisk P."/>
            <person name="Stolte C."/>
            <person name="Sykes S."/>
            <person name="Yandava C."/>
            <person name="Wortman J."/>
            <person name="Nusbaum C."/>
            <person name="Birren B."/>
        </authorList>
    </citation>
    <scope>NUCLEOTIDE SEQUENCE</scope>
    <source>
        <strain evidence="3">R3-111a-1</strain>
    </source>
</reference>
<feature type="region of interest" description="Disordered" evidence="2">
    <location>
        <begin position="412"/>
        <end position="436"/>
    </location>
</feature>
<dbReference type="Pfam" id="PF21072">
    <property type="entry name" value="EFR3"/>
    <property type="match status" value="1"/>
</dbReference>
<feature type="compositionally biased region" description="Polar residues" evidence="2">
    <location>
        <begin position="901"/>
        <end position="916"/>
    </location>
</feature>
<dbReference type="PANTHER" id="PTHR47766:SF1">
    <property type="entry name" value="PROTEIN EFR3"/>
    <property type="match status" value="1"/>
</dbReference>
<dbReference type="EnsemblFungi" id="EJT70679">
    <property type="protein sequence ID" value="EJT70679"/>
    <property type="gene ID" value="GGTG_11702"/>
</dbReference>
<reference evidence="5" key="1">
    <citation type="submission" date="2010-07" db="EMBL/GenBank/DDBJ databases">
        <title>The genome sequence of Gaeumannomyces graminis var. tritici strain R3-111a-1.</title>
        <authorList>
            <consortium name="The Broad Institute Genome Sequencing Platform"/>
            <person name="Ma L.-J."/>
            <person name="Dead R."/>
            <person name="Young S."/>
            <person name="Zeng Q."/>
            <person name="Koehrsen M."/>
            <person name="Alvarado L."/>
            <person name="Berlin A."/>
            <person name="Chapman S.B."/>
            <person name="Chen Z."/>
            <person name="Freedman E."/>
            <person name="Gellesch M."/>
            <person name="Goldberg J."/>
            <person name="Griggs A."/>
            <person name="Gujja S."/>
            <person name="Heilman E.R."/>
            <person name="Heiman D."/>
            <person name="Hepburn T."/>
            <person name="Howarth C."/>
            <person name="Jen D."/>
            <person name="Larson L."/>
            <person name="Mehta T."/>
            <person name="Neiman D."/>
            <person name="Pearson M."/>
            <person name="Roberts A."/>
            <person name="Saif S."/>
            <person name="Shea T."/>
            <person name="Shenoy N."/>
            <person name="Sisk P."/>
            <person name="Stolte C."/>
            <person name="Sykes S."/>
            <person name="Walk T."/>
            <person name="White J."/>
            <person name="Yandava C."/>
            <person name="Haas B."/>
            <person name="Nusbaum C."/>
            <person name="Birren B."/>
        </authorList>
    </citation>
    <scope>NUCLEOTIDE SEQUENCE [LARGE SCALE GENOMIC DNA]</scope>
    <source>
        <strain evidence="5">R3-111a-1</strain>
    </source>
</reference>
<dbReference type="Proteomes" id="UP000006039">
    <property type="component" value="Unassembled WGS sequence"/>
</dbReference>
<accession>J3PDX9</accession>
<feature type="region of interest" description="Disordered" evidence="2">
    <location>
        <begin position="898"/>
        <end position="950"/>
    </location>
</feature>
<reference evidence="4" key="5">
    <citation type="submission" date="2018-04" db="UniProtKB">
        <authorList>
            <consortium name="EnsemblFungi"/>
        </authorList>
    </citation>
    <scope>IDENTIFICATION</scope>
    <source>
        <strain evidence="4">R3-111a-1</strain>
    </source>
</reference>
<feature type="compositionally biased region" description="Polar residues" evidence="2">
    <location>
        <begin position="933"/>
        <end position="947"/>
    </location>
</feature>
<dbReference type="RefSeq" id="XP_009227857.1">
    <property type="nucleotide sequence ID" value="XM_009229593.1"/>
</dbReference>
<feature type="compositionally biased region" description="Basic and acidic residues" evidence="2">
    <location>
        <begin position="1042"/>
        <end position="1056"/>
    </location>
</feature>
<keyword evidence="5" id="KW-1185">Reference proteome</keyword>
<feature type="region of interest" description="Disordered" evidence="2">
    <location>
        <begin position="489"/>
        <end position="508"/>
    </location>
</feature>
<sequence>MNALQQKCRPKHQVLVLKCYPRTTKGAVDVKPNSSELSYLLYYVASRKSKFQKVGSFLEKKTASDVWRLRIGNVQVTLQILEALIEKNPKDLPLFATSVLKILDLVLKSNDITMVESSTPTFEAFCANHDASSLPADQAYMKQYESIVRQYASLASTRSSPGKTQPSKPVAMRWRNTGLEAIRSVASSDTLASVSGRQYEVIVPMILENLWTDNEDFLEVLLQRAQIEEKVDTEKLLRRRTSVATVRTADTIGNADPNPIALSGTAMDVDKLAEEDIGVLAMVCLKQIFIAPNRSQIHAATQALLTFIEERVVQEEKVVRTHHGTGRDSGWAIKMFGLISCWAPVQERYVILVTTMDTLVRMPLSDDTLPQHIVLVAMMGALLRSDVNLIGLSVMDVLLSLMQHMKRLVQLPGDPSGGREAENLVPGKPDPRSPGAVAASTAAELCASNRKELLGRIQQTIGDLATHVYYADQISDMISAILLRLRPARSGSPANSSPQGEKTEGQTGSLTNLAEDTNVESLFSLTIAKTAALKAIKSILLVANPRTKMTGNLGLARSKVPIQVWEGTQWLLRDTDGQVRKAYADAVILWLDRETTKGDLRAKDESASNPRHVARSSKEAKDMLNVAPARRAASSASTRKEAKPPRSHFINVLHVAIYDNALQYLDYETDLVLLHTLLAKLVSQLGINAVRYGLPMIFRLQEDIQDVETPICKVRLGSLVHGYLWLMTDQFDCENSIVGRAVHNEISRRRSKNFWVEGIHVPAPLLELVGTPGLARPQPKMPLHRIESEALLPFDDRFALIECICSGYQETMVSPPGSPPTSPGRNFAHPILGQAMSPVPQADREVPARLREDMCAEWSREMVLALVQAGSKSASLNGSRTGTMGTSGRNRLAAAVANGSPAGSQNNLRPQSQPAPQNGGLMAPAGGLRKSSLRSNLTPSPVSSTAQHGGVTSVDQLKMVLSGHAQASNLRGHTSHGAAGAGGGGDDDSTDSLVSYDYAPSELSFNPPQTSGGGPPRTGHRSRSQSRDGKTSSPNGSTRSNGGDRHQSVDGARGYEEGEAVPPVPPLPHGVSSSPPPAGGRPSTSPQPPVLPPVTQDHSAIRPSKTRSVKSRAGGGGDHRPFTSAGGFGDNVVPVPALDLNALLSGIDSKAGEHSLGNVARPPY</sequence>
<evidence type="ECO:0000313" key="3">
    <source>
        <dbReference type="EMBL" id="EJT70679.1"/>
    </source>
</evidence>
<evidence type="ECO:0000313" key="5">
    <source>
        <dbReference type="Proteomes" id="UP000006039"/>
    </source>
</evidence>
<evidence type="ECO:0000256" key="2">
    <source>
        <dbReference type="SAM" id="MobiDB-lite"/>
    </source>
</evidence>
<dbReference type="InterPro" id="IPR049150">
    <property type="entry name" value="EFR3_HEAT-like_rpt"/>
</dbReference>